<protein>
    <recommendedName>
        <fullName evidence="3">non-specific serine/threonine protein kinase</fullName>
        <ecNumber evidence="3">2.7.11.1</ecNumber>
    </recommendedName>
</protein>
<evidence type="ECO:0000256" key="1">
    <source>
        <dbReference type="ARBA" id="ARBA00004162"/>
    </source>
</evidence>
<dbReference type="EnsemblPlants" id="OPUNC02G22990.1">
    <property type="protein sequence ID" value="OPUNC02G22990.1"/>
    <property type="gene ID" value="OPUNC02G22990"/>
</dbReference>
<evidence type="ECO:0000256" key="17">
    <source>
        <dbReference type="ARBA" id="ARBA00048679"/>
    </source>
</evidence>
<evidence type="ECO:0000256" key="18">
    <source>
        <dbReference type="PROSITE-ProRule" id="PRU10141"/>
    </source>
</evidence>
<dbReference type="GO" id="GO:0009653">
    <property type="term" value="P:anatomical structure morphogenesis"/>
    <property type="evidence" value="ECO:0007669"/>
    <property type="project" value="UniProtKB-ARBA"/>
</dbReference>
<dbReference type="Proteomes" id="UP000026962">
    <property type="component" value="Chromosome 2"/>
</dbReference>
<evidence type="ECO:0000256" key="8">
    <source>
        <dbReference type="ARBA" id="ARBA00022692"/>
    </source>
</evidence>
<feature type="transmembrane region" description="Helical" evidence="19">
    <location>
        <begin position="545"/>
        <end position="567"/>
    </location>
</feature>
<dbReference type="GO" id="GO:0004674">
    <property type="term" value="F:protein serine/threonine kinase activity"/>
    <property type="evidence" value="ECO:0007669"/>
    <property type="project" value="UniProtKB-KW"/>
</dbReference>
<keyword evidence="15 19" id="KW-0472">Membrane</keyword>
<evidence type="ECO:0000256" key="3">
    <source>
        <dbReference type="ARBA" id="ARBA00012513"/>
    </source>
</evidence>
<evidence type="ECO:0000256" key="12">
    <source>
        <dbReference type="ARBA" id="ARBA00022777"/>
    </source>
</evidence>
<dbReference type="InterPro" id="IPR008271">
    <property type="entry name" value="Ser/Thr_kinase_AS"/>
</dbReference>
<dbReference type="PROSITE" id="PS50011">
    <property type="entry name" value="PROTEIN_KINASE_DOM"/>
    <property type="match status" value="1"/>
</dbReference>
<dbReference type="InterPro" id="IPR011009">
    <property type="entry name" value="Kinase-like_dom_sf"/>
</dbReference>
<dbReference type="HOGENOM" id="CLU_000288_22_0_1"/>
<feature type="domain" description="Protein kinase" evidence="21">
    <location>
        <begin position="598"/>
        <end position="788"/>
    </location>
</feature>
<comment type="similarity">
    <text evidence="2">Belongs to the protein kinase superfamily. Ser/Thr protein kinase family.</text>
</comment>
<dbReference type="InterPro" id="IPR032675">
    <property type="entry name" value="LRR_dom_sf"/>
</dbReference>
<evidence type="ECO:0000256" key="16">
    <source>
        <dbReference type="ARBA" id="ARBA00047899"/>
    </source>
</evidence>
<evidence type="ECO:0000256" key="10">
    <source>
        <dbReference type="ARBA" id="ARBA00022737"/>
    </source>
</evidence>
<evidence type="ECO:0000256" key="14">
    <source>
        <dbReference type="ARBA" id="ARBA00022989"/>
    </source>
</evidence>
<keyword evidence="4" id="KW-1003">Cell membrane</keyword>
<dbReference type="GO" id="GO:0099402">
    <property type="term" value="P:plant organ development"/>
    <property type="evidence" value="ECO:0007669"/>
    <property type="project" value="UniProtKB-ARBA"/>
</dbReference>
<proteinExistence type="inferred from homology"/>
<keyword evidence="11 18" id="KW-0547">Nucleotide-binding</keyword>
<dbReference type="SMART" id="SM00369">
    <property type="entry name" value="LRR_TYP"/>
    <property type="match status" value="6"/>
</dbReference>
<keyword evidence="23" id="KW-1185">Reference proteome</keyword>
<dbReference type="PANTHER" id="PTHR27008:SF542">
    <property type="entry name" value="OS02G0635600 PROTEIN"/>
    <property type="match status" value="1"/>
</dbReference>
<reference evidence="22" key="1">
    <citation type="submission" date="2015-04" db="UniProtKB">
        <authorList>
            <consortium name="EnsemblPlants"/>
        </authorList>
    </citation>
    <scope>IDENTIFICATION</scope>
</reference>
<keyword evidence="9 20" id="KW-0732">Signal</keyword>
<dbReference type="Gramene" id="OPUNC02G22990.1">
    <property type="protein sequence ID" value="OPUNC02G22990.1"/>
    <property type="gene ID" value="OPUNC02G22990"/>
</dbReference>
<dbReference type="SUPFAM" id="SSF52047">
    <property type="entry name" value="RNI-like"/>
    <property type="match status" value="1"/>
</dbReference>
<dbReference type="PANTHER" id="PTHR27008">
    <property type="entry name" value="OS04G0122200 PROTEIN"/>
    <property type="match status" value="1"/>
</dbReference>
<dbReference type="Gene3D" id="3.80.10.10">
    <property type="entry name" value="Ribonuclease Inhibitor"/>
    <property type="match status" value="2"/>
</dbReference>
<dbReference type="GO" id="GO:0005886">
    <property type="term" value="C:plasma membrane"/>
    <property type="evidence" value="ECO:0007669"/>
    <property type="project" value="UniProtKB-SubCell"/>
</dbReference>
<dbReference type="Gene3D" id="1.10.510.10">
    <property type="entry name" value="Transferase(Phosphotransferase) domain 1"/>
    <property type="match status" value="1"/>
</dbReference>
<dbReference type="OMA" id="KCQLLQI"/>
<feature type="binding site" evidence="18">
    <location>
        <position position="631"/>
    </location>
    <ligand>
        <name>ATP</name>
        <dbReference type="ChEBI" id="CHEBI:30616"/>
    </ligand>
</feature>
<accession>A0A0E0K2R8</accession>
<evidence type="ECO:0000256" key="7">
    <source>
        <dbReference type="ARBA" id="ARBA00022679"/>
    </source>
</evidence>
<evidence type="ECO:0000256" key="6">
    <source>
        <dbReference type="ARBA" id="ARBA00022614"/>
    </source>
</evidence>
<evidence type="ECO:0000256" key="9">
    <source>
        <dbReference type="ARBA" id="ARBA00022729"/>
    </source>
</evidence>
<dbReference type="InterPro" id="IPR001245">
    <property type="entry name" value="Ser-Thr/Tyr_kinase_cat_dom"/>
</dbReference>
<dbReference type="EC" id="2.7.11.1" evidence="3"/>
<comment type="catalytic activity">
    <reaction evidence="16">
        <text>L-threonyl-[protein] + ATP = O-phospho-L-threonyl-[protein] + ADP + H(+)</text>
        <dbReference type="Rhea" id="RHEA:46608"/>
        <dbReference type="Rhea" id="RHEA-COMP:11060"/>
        <dbReference type="Rhea" id="RHEA-COMP:11605"/>
        <dbReference type="ChEBI" id="CHEBI:15378"/>
        <dbReference type="ChEBI" id="CHEBI:30013"/>
        <dbReference type="ChEBI" id="CHEBI:30616"/>
        <dbReference type="ChEBI" id="CHEBI:61977"/>
        <dbReference type="ChEBI" id="CHEBI:456216"/>
        <dbReference type="EC" id="2.7.11.1"/>
    </reaction>
</comment>
<evidence type="ECO:0000256" key="15">
    <source>
        <dbReference type="ARBA" id="ARBA00023136"/>
    </source>
</evidence>
<sequence length="788" mass="85578">MNPLMITILLCSTLLLYPGATVCSLGSSGGGATNKQAAALLSFRSMVSDPSGALASWNASNHPCRWRRVACGRGRHASRLVSLNLSSSALYGRISPLLGNLSFLRVLDLGANQLVGEIPPELGRLSRLRVLYLFLNSLQGGIPLALLTGCTGLRKLDLGFNRLHGKIPPEICTLRNLILPSYLNLGNNTLFGEVPATLGNLSQLKALGLYLNQLSGGVPPSLGHLYNLTIFDLQQNNLTGSIPPKIWNISSLNYFSTEANELSGMLPPNMFYTLPMLEILYAGGNRFHGHIPSSLVSASNLSKFLIAQNHFSGVVPPELGRISKLLPVDRLALEDNRFNGTLPSVVSNLSASPTTLTLSDNKIVGNMPTEIGILQNLRILWLGNNFSGTIPPVIGNLTQLNSSDLRMNFLSGSIPISVGNMVSLSILDLSLNNFTGKIPVTIGKCKLLQILNMQHNLFIGNIPLSFSELKGQIPKFFGDFRTLYDLNLSYNNFDGEVPVVGVFTNATGISVQGNVKLCGGIPDLHLPTCSLQISKRRHKVPVSAIVVPLVATTICILSLLLFFHAWYKKRLTKSPSTTSMRGHQLVSYQQLVHATDGFSTTNLLGTGSYGSVFRGKLFDEIGENENLVAVKVLKLQTPGALKSFTVECEATRNLRHRNLVKIISACSSIDFNGNDFKAIVFDFKPNGCLEEWLHPHTDNQSVERHLNLVQRVGILFDVACALDYLHFHGATPVVHYDLKPSNVLLDADMVAHVGDFGLAKILSEGYTSCQPSMSLMGFRGMIGYVPPG</sequence>
<evidence type="ECO:0000256" key="4">
    <source>
        <dbReference type="ARBA" id="ARBA00022475"/>
    </source>
</evidence>
<keyword evidence="12" id="KW-0418">Kinase</keyword>
<organism evidence="22">
    <name type="scientific">Oryza punctata</name>
    <name type="common">Red rice</name>
    <dbReference type="NCBI Taxonomy" id="4537"/>
    <lineage>
        <taxon>Eukaryota</taxon>
        <taxon>Viridiplantae</taxon>
        <taxon>Streptophyta</taxon>
        <taxon>Embryophyta</taxon>
        <taxon>Tracheophyta</taxon>
        <taxon>Spermatophyta</taxon>
        <taxon>Magnoliopsida</taxon>
        <taxon>Liliopsida</taxon>
        <taxon>Poales</taxon>
        <taxon>Poaceae</taxon>
        <taxon>BOP clade</taxon>
        <taxon>Oryzoideae</taxon>
        <taxon>Oryzeae</taxon>
        <taxon>Oryzinae</taxon>
        <taxon>Oryza</taxon>
    </lineage>
</organism>
<evidence type="ECO:0000256" key="20">
    <source>
        <dbReference type="SAM" id="SignalP"/>
    </source>
</evidence>
<dbReference type="PROSITE" id="PS00108">
    <property type="entry name" value="PROTEIN_KINASE_ST"/>
    <property type="match status" value="1"/>
</dbReference>
<dbReference type="SMART" id="SM00220">
    <property type="entry name" value="S_TKc"/>
    <property type="match status" value="1"/>
</dbReference>
<dbReference type="GO" id="GO:0005524">
    <property type="term" value="F:ATP binding"/>
    <property type="evidence" value="ECO:0007669"/>
    <property type="project" value="UniProtKB-UniRule"/>
</dbReference>
<keyword evidence="6" id="KW-0433">Leucine-rich repeat</keyword>
<dbReference type="PROSITE" id="PS00107">
    <property type="entry name" value="PROTEIN_KINASE_ATP"/>
    <property type="match status" value="1"/>
</dbReference>
<evidence type="ECO:0000256" key="19">
    <source>
        <dbReference type="SAM" id="Phobius"/>
    </source>
</evidence>
<dbReference type="InterPro" id="IPR051809">
    <property type="entry name" value="Plant_receptor-like_S/T_kinase"/>
</dbReference>
<dbReference type="InterPro" id="IPR017441">
    <property type="entry name" value="Protein_kinase_ATP_BS"/>
</dbReference>
<evidence type="ECO:0000313" key="23">
    <source>
        <dbReference type="Proteomes" id="UP000026962"/>
    </source>
</evidence>
<dbReference type="STRING" id="4537.A0A0E0K2R8"/>
<dbReference type="FunFam" id="3.80.10.10:FF:000095">
    <property type="entry name" value="LRR receptor-like serine/threonine-protein kinase GSO1"/>
    <property type="match status" value="1"/>
</dbReference>
<dbReference type="Pfam" id="PF00560">
    <property type="entry name" value="LRR_1"/>
    <property type="match status" value="5"/>
</dbReference>
<comment type="subcellular location">
    <subcellularLocation>
        <location evidence="1">Cell membrane</location>
        <topology evidence="1">Single-pass membrane protein</topology>
    </subcellularLocation>
</comment>
<dbReference type="InterPro" id="IPR013210">
    <property type="entry name" value="LRR_N_plant-typ"/>
</dbReference>
<keyword evidence="8 19" id="KW-0812">Transmembrane</keyword>
<name>A0A0E0K2R8_ORYPU</name>
<evidence type="ECO:0000256" key="2">
    <source>
        <dbReference type="ARBA" id="ARBA00008684"/>
    </source>
</evidence>
<dbReference type="InterPro" id="IPR001611">
    <property type="entry name" value="Leu-rich_rpt"/>
</dbReference>
<reference evidence="22" key="2">
    <citation type="submission" date="2018-05" db="EMBL/GenBank/DDBJ databases">
        <title>OpunRS2 (Oryza punctata Reference Sequence Version 2).</title>
        <authorList>
            <person name="Zhang J."/>
            <person name="Kudrna D."/>
            <person name="Lee S."/>
            <person name="Talag J."/>
            <person name="Welchert J."/>
            <person name="Wing R.A."/>
        </authorList>
    </citation>
    <scope>NUCLEOTIDE SEQUENCE [LARGE SCALE GENOMIC DNA]</scope>
</reference>
<dbReference type="InterPro" id="IPR000719">
    <property type="entry name" value="Prot_kinase_dom"/>
</dbReference>
<dbReference type="Pfam" id="PF08263">
    <property type="entry name" value="LRRNT_2"/>
    <property type="match status" value="1"/>
</dbReference>
<keyword evidence="10" id="KW-0677">Repeat</keyword>
<keyword evidence="14 19" id="KW-1133">Transmembrane helix</keyword>
<keyword evidence="5" id="KW-0723">Serine/threonine-protein kinase</keyword>
<feature type="signal peptide" evidence="20">
    <location>
        <begin position="1"/>
        <end position="23"/>
    </location>
</feature>
<evidence type="ECO:0000256" key="5">
    <source>
        <dbReference type="ARBA" id="ARBA00022527"/>
    </source>
</evidence>
<dbReference type="FunFam" id="3.80.10.10:FF:000400">
    <property type="entry name" value="Nuclear pore complex protein NUP107"/>
    <property type="match status" value="1"/>
</dbReference>
<comment type="catalytic activity">
    <reaction evidence="17">
        <text>L-seryl-[protein] + ATP = O-phospho-L-seryl-[protein] + ADP + H(+)</text>
        <dbReference type="Rhea" id="RHEA:17989"/>
        <dbReference type="Rhea" id="RHEA-COMP:9863"/>
        <dbReference type="Rhea" id="RHEA-COMP:11604"/>
        <dbReference type="ChEBI" id="CHEBI:15378"/>
        <dbReference type="ChEBI" id="CHEBI:29999"/>
        <dbReference type="ChEBI" id="CHEBI:30616"/>
        <dbReference type="ChEBI" id="CHEBI:83421"/>
        <dbReference type="ChEBI" id="CHEBI:456216"/>
        <dbReference type="EC" id="2.7.11.1"/>
    </reaction>
</comment>
<dbReference type="SUPFAM" id="SSF52058">
    <property type="entry name" value="L domain-like"/>
    <property type="match status" value="1"/>
</dbReference>
<dbReference type="Pfam" id="PF07714">
    <property type="entry name" value="PK_Tyr_Ser-Thr"/>
    <property type="match status" value="1"/>
</dbReference>
<keyword evidence="13 18" id="KW-0067">ATP-binding</keyword>
<dbReference type="eggNOG" id="ENOG502QPYS">
    <property type="taxonomic scope" value="Eukaryota"/>
</dbReference>
<dbReference type="AlphaFoldDB" id="A0A0E0K2R8"/>
<evidence type="ECO:0000256" key="13">
    <source>
        <dbReference type="ARBA" id="ARBA00022840"/>
    </source>
</evidence>
<dbReference type="FunFam" id="3.30.200.20:FF:000432">
    <property type="entry name" value="LRR receptor-like serine/threonine-protein kinase EFR"/>
    <property type="match status" value="1"/>
</dbReference>
<evidence type="ECO:0000259" key="21">
    <source>
        <dbReference type="PROSITE" id="PS50011"/>
    </source>
</evidence>
<dbReference type="SUPFAM" id="SSF56112">
    <property type="entry name" value="Protein kinase-like (PK-like)"/>
    <property type="match status" value="1"/>
</dbReference>
<dbReference type="InterPro" id="IPR003591">
    <property type="entry name" value="Leu-rich_rpt_typical-subtyp"/>
</dbReference>
<keyword evidence="7" id="KW-0808">Transferase</keyword>
<evidence type="ECO:0000313" key="22">
    <source>
        <dbReference type="EnsemblPlants" id="OPUNC02G22990.1"/>
    </source>
</evidence>
<evidence type="ECO:0000256" key="11">
    <source>
        <dbReference type="ARBA" id="ARBA00022741"/>
    </source>
</evidence>
<dbReference type="FunFam" id="3.80.10.10:FF:000383">
    <property type="entry name" value="Leucine-rich repeat receptor protein kinase EMS1"/>
    <property type="match status" value="1"/>
</dbReference>
<feature type="chain" id="PRO_5002364760" description="non-specific serine/threonine protein kinase" evidence="20">
    <location>
        <begin position="24"/>
        <end position="788"/>
    </location>
</feature>